<protein>
    <submittedName>
        <fullName evidence="6">4'-phosphopantetheinyl transferase superfamily protein</fullName>
    </submittedName>
</protein>
<reference evidence="6" key="1">
    <citation type="submission" date="2020-01" db="EMBL/GenBank/DDBJ databases">
        <title>Whole-genome analyses of novel actinobacteria.</title>
        <authorList>
            <person name="Sahin N."/>
        </authorList>
    </citation>
    <scope>NUCLEOTIDE SEQUENCE</scope>
    <source>
        <strain evidence="6">YC537</strain>
    </source>
</reference>
<dbReference type="PANTHER" id="PTHR38096">
    <property type="entry name" value="ENTEROBACTIN SYNTHASE COMPONENT D"/>
    <property type="match status" value="1"/>
</dbReference>
<dbReference type="Proteomes" id="UP000598297">
    <property type="component" value="Unassembled WGS sequence"/>
</dbReference>
<dbReference type="Pfam" id="PF01648">
    <property type="entry name" value="ACPS"/>
    <property type="match status" value="1"/>
</dbReference>
<feature type="binding site" evidence="2">
    <location>
        <position position="39"/>
    </location>
    <ligand>
        <name>CoA</name>
        <dbReference type="ChEBI" id="CHEBI:57287"/>
    </ligand>
</feature>
<organism evidence="6 7">
    <name type="scientific">Streptomyces boluensis</name>
    <dbReference type="NCBI Taxonomy" id="1775135"/>
    <lineage>
        <taxon>Bacteria</taxon>
        <taxon>Bacillati</taxon>
        <taxon>Actinomycetota</taxon>
        <taxon>Actinomycetes</taxon>
        <taxon>Kitasatosporales</taxon>
        <taxon>Streptomycetaceae</taxon>
        <taxon>Streptomyces</taxon>
    </lineage>
</organism>
<dbReference type="GO" id="GO:0008897">
    <property type="term" value="F:holo-[acyl-carrier-protein] synthase activity"/>
    <property type="evidence" value="ECO:0007669"/>
    <property type="project" value="InterPro"/>
</dbReference>
<dbReference type="GO" id="GO:0005886">
    <property type="term" value="C:plasma membrane"/>
    <property type="evidence" value="ECO:0007669"/>
    <property type="project" value="TreeGrafter"/>
</dbReference>
<dbReference type="InterPro" id="IPR037143">
    <property type="entry name" value="4-PPantetheinyl_Trfase_dom_sf"/>
</dbReference>
<feature type="binding site" evidence="2">
    <location>
        <begin position="83"/>
        <end position="84"/>
    </location>
    <ligand>
        <name>CoA</name>
        <dbReference type="ChEBI" id="CHEBI:57287"/>
    </ligand>
</feature>
<dbReference type="InterPro" id="IPR008278">
    <property type="entry name" value="4-PPantetheinyl_Trfase_dom"/>
</dbReference>
<dbReference type="InterPro" id="IPR041354">
    <property type="entry name" value="4PPT_N"/>
</dbReference>
<dbReference type="AlphaFoldDB" id="A0A964UIT6"/>
<feature type="binding site" evidence="2">
    <location>
        <position position="47"/>
    </location>
    <ligand>
        <name>CoA</name>
        <dbReference type="ChEBI" id="CHEBI:57287"/>
    </ligand>
</feature>
<dbReference type="EMBL" id="JAAAHS010000002">
    <property type="protein sequence ID" value="NBE49934.1"/>
    <property type="molecule type" value="Genomic_DNA"/>
</dbReference>
<feature type="binding site" evidence="2">
    <location>
        <position position="151"/>
    </location>
    <ligand>
        <name>CoA</name>
        <dbReference type="ChEBI" id="CHEBI:57287"/>
    </ligand>
</feature>
<dbReference type="GO" id="GO:0009366">
    <property type="term" value="C:enterobactin synthetase complex"/>
    <property type="evidence" value="ECO:0007669"/>
    <property type="project" value="InterPro"/>
</dbReference>
<keyword evidence="3" id="KW-0479">Metal-binding</keyword>
<evidence type="ECO:0000313" key="7">
    <source>
        <dbReference type="Proteomes" id="UP000598297"/>
    </source>
</evidence>
<evidence type="ECO:0000256" key="3">
    <source>
        <dbReference type="PIRSR" id="PIRSR603542-2"/>
    </source>
</evidence>
<accession>A0A964UIT6</accession>
<name>A0A964UIT6_9ACTN</name>
<feature type="binding site" evidence="3">
    <location>
        <position position="105"/>
    </location>
    <ligand>
        <name>Mg(2+)</name>
        <dbReference type="ChEBI" id="CHEBI:18420"/>
    </ligand>
</feature>
<feature type="domain" description="4'-phosphopantetheinyl transferase" evidence="4">
    <location>
        <begin position="101"/>
        <end position="183"/>
    </location>
</feature>
<keyword evidence="1 6" id="KW-0808">Transferase</keyword>
<comment type="caution">
    <text evidence="6">The sequence shown here is derived from an EMBL/GenBank/DDBJ whole genome shotgun (WGS) entry which is preliminary data.</text>
</comment>
<feature type="binding site" evidence="2">
    <location>
        <position position="105"/>
    </location>
    <ligand>
        <name>CoA</name>
        <dbReference type="ChEBI" id="CHEBI:57287"/>
    </ligand>
</feature>
<dbReference type="InterPro" id="IPR003542">
    <property type="entry name" value="Enbac_synth_compD-like"/>
</dbReference>
<evidence type="ECO:0000256" key="2">
    <source>
        <dbReference type="PIRSR" id="PIRSR603542-1"/>
    </source>
</evidence>
<evidence type="ECO:0000259" key="5">
    <source>
        <dbReference type="Pfam" id="PF17837"/>
    </source>
</evidence>
<dbReference type="Gene3D" id="3.90.470.20">
    <property type="entry name" value="4'-phosphopantetheinyl transferase domain"/>
    <property type="match status" value="1"/>
</dbReference>
<feature type="domain" description="4'-phosphopantetheinyl transferase N-terminal" evidence="5">
    <location>
        <begin position="28"/>
        <end position="94"/>
    </location>
</feature>
<keyword evidence="7" id="KW-1185">Reference proteome</keyword>
<dbReference type="RefSeq" id="WP_161692818.1">
    <property type="nucleotide sequence ID" value="NZ_JAAAHS010000002.1"/>
</dbReference>
<feature type="binding site" evidence="3">
    <location>
        <position position="107"/>
    </location>
    <ligand>
        <name>Mg(2+)</name>
        <dbReference type="ChEBI" id="CHEBI:18420"/>
    </ligand>
</feature>
<evidence type="ECO:0000259" key="4">
    <source>
        <dbReference type="Pfam" id="PF01648"/>
    </source>
</evidence>
<comment type="cofactor">
    <cofactor evidence="3">
        <name>Mg(2+)</name>
        <dbReference type="ChEBI" id="CHEBI:18420"/>
    </cofactor>
</comment>
<evidence type="ECO:0000256" key="1">
    <source>
        <dbReference type="ARBA" id="ARBA00022679"/>
    </source>
</evidence>
<dbReference type="Pfam" id="PF17837">
    <property type="entry name" value="4PPT_N"/>
    <property type="match status" value="1"/>
</dbReference>
<dbReference type="PRINTS" id="PR01399">
    <property type="entry name" value="ENTSNTHTASED"/>
</dbReference>
<dbReference type="GO" id="GO:0009239">
    <property type="term" value="P:enterobactin biosynthetic process"/>
    <property type="evidence" value="ECO:0007669"/>
    <property type="project" value="InterPro"/>
</dbReference>
<dbReference type="OrthoDB" id="8210607at2"/>
<keyword evidence="3" id="KW-0460">Magnesium</keyword>
<dbReference type="PANTHER" id="PTHR38096:SF1">
    <property type="entry name" value="ENTEROBACTIN SYNTHASE COMPONENT D"/>
    <property type="match status" value="1"/>
</dbReference>
<gene>
    <name evidence="6" type="ORF">GUY60_00525</name>
</gene>
<feature type="binding site" evidence="2">
    <location>
        <position position="155"/>
    </location>
    <ligand>
        <name>CoA</name>
        <dbReference type="ChEBI" id="CHEBI:57287"/>
    </ligand>
</feature>
<dbReference type="GO" id="GO:0000287">
    <property type="term" value="F:magnesium ion binding"/>
    <property type="evidence" value="ECO:0007669"/>
    <property type="project" value="InterPro"/>
</dbReference>
<proteinExistence type="predicted"/>
<sequence>MIDLLLPPPLAVAEAFDDRAPAALYPAEARVVSRSVARRRREFATVRACARRALGALNVAPAPILPGERGAPQWPAGTVGSMTHCANYRAAAVAHAGDVVSVGIDAEPNVPLPSDGTRELVTLAAERTHLAALRARRPEVCWDRLVYSAKESVYKTWFPLTGRWLDFEEAEVTVDPDRGTFVARLLVPGPVIGGRRVREFHGSWLLSHDTLLTAIAVTRTTALTGHPLRPHRPVVADAVLRPGG</sequence>
<feature type="binding site" evidence="3">
    <location>
        <position position="106"/>
    </location>
    <ligand>
        <name>Mg(2+)</name>
        <dbReference type="ChEBI" id="CHEBI:18420"/>
    </ligand>
</feature>
<evidence type="ECO:0000313" key="6">
    <source>
        <dbReference type="EMBL" id="NBE49934.1"/>
    </source>
</evidence>
<dbReference type="SUPFAM" id="SSF56214">
    <property type="entry name" value="4'-phosphopantetheinyl transferase"/>
    <property type="match status" value="1"/>
</dbReference>
<feature type="binding site" evidence="2">
    <location>
        <position position="165"/>
    </location>
    <ligand>
        <name>CoA</name>
        <dbReference type="ChEBI" id="CHEBI:57287"/>
    </ligand>
</feature>